<dbReference type="InterPro" id="IPR019289">
    <property type="entry name" value="Phage_tail_E/E"/>
</dbReference>
<protein>
    <submittedName>
        <fullName evidence="1">Phage tail assembly protein</fullName>
    </submittedName>
</protein>
<dbReference type="AlphaFoldDB" id="A0A418VVG4"/>
<keyword evidence="2" id="KW-1185">Reference proteome</keyword>
<comment type="caution">
    <text evidence="1">The sequence shown here is derived from an EMBL/GenBank/DDBJ whole genome shotgun (WGS) entry which is preliminary data.</text>
</comment>
<dbReference type="Proteomes" id="UP000283458">
    <property type="component" value="Unassembled WGS sequence"/>
</dbReference>
<dbReference type="EMBL" id="QYUL01000002">
    <property type="protein sequence ID" value="RJF81135.1"/>
    <property type="molecule type" value="Genomic_DNA"/>
</dbReference>
<sequence length="91" mass="9719">MTEPTTRGARAIPLPEPITIGGRVLTEIILRRPKTGDLRRMDKVGGSDLNKTLWMIGALAELSPAEVDDIPADVLPLIAEVVADFTGTARG</sequence>
<dbReference type="Pfam" id="PF10109">
    <property type="entry name" value="Phage_TAC_7"/>
    <property type="match status" value="1"/>
</dbReference>
<accession>A0A418VVG4</accession>
<name>A0A418VVG4_9PROT</name>
<dbReference type="OrthoDB" id="7306484at2"/>
<dbReference type="RefSeq" id="WP_119831223.1">
    <property type="nucleotide sequence ID" value="NZ_QYUL01000002.1"/>
</dbReference>
<proteinExistence type="predicted"/>
<organism evidence="1 2">
    <name type="scientific">Azospirillum cavernae</name>
    <dbReference type="NCBI Taxonomy" id="2320860"/>
    <lineage>
        <taxon>Bacteria</taxon>
        <taxon>Pseudomonadati</taxon>
        <taxon>Pseudomonadota</taxon>
        <taxon>Alphaproteobacteria</taxon>
        <taxon>Rhodospirillales</taxon>
        <taxon>Azospirillaceae</taxon>
        <taxon>Azospirillum</taxon>
    </lineage>
</organism>
<reference evidence="1 2" key="1">
    <citation type="submission" date="2018-09" db="EMBL/GenBank/DDBJ databases">
        <authorList>
            <person name="Zhu H."/>
        </authorList>
    </citation>
    <scope>NUCLEOTIDE SEQUENCE [LARGE SCALE GENOMIC DNA]</scope>
    <source>
        <strain evidence="1 2">K2W22B-5</strain>
    </source>
</reference>
<evidence type="ECO:0000313" key="1">
    <source>
        <dbReference type="EMBL" id="RJF81135.1"/>
    </source>
</evidence>
<gene>
    <name evidence="1" type="ORF">D3877_13000</name>
</gene>
<evidence type="ECO:0000313" key="2">
    <source>
        <dbReference type="Proteomes" id="UP000283458"/>
    </source>
</evidence>